<dbReference type="FunFam" id="3.30.70.330:FF:000003">
    <property type="entry name" value="Polyadenylate-binding protein"/>
    <property type="match status" value="1"/>
</dbReference>
<dbReference type="GO" id="GO:0006397">
    <property type="term" value="P:mRNA processing"/>
    <property type="evidence" value="ECO:0007669"/>
    <property type="project" value="UniProtKB-KW"/>
</dbReference>
<feature type="compositionally biased region" description="Pro residues" evidence="14">
    <location>
        <begin position="585"/>
        <end position="596"/>
    </location>
</feature>
<name>A0AAW1R1S4_9CHLO</name>
<dbReference type="PROSITE" id="PS50102">
    <property type="entry name" value="RRM"/>
    <property type="match status" value="4"/>
</dbReference>
<evidence type="ECO:0000256" key="2">
    <source>
        <dbReference type="ARBA" id="ARBA00004496"/>
    </source>
</evidence>
<dbReference type="Pfam" id="PF00658">
    <property type="entry name" value="MLLE"/>
    <property type="match status" value="1"/>
</dbReference>
<evidence type="ECO:0000256" key="13">
    <source>
        <dbReference type="RuleBase" id="RU362004"/>
    </source>
</evidence>
<feature type="region of interest" description="Disordered" evidence="14">
    <location>
        <begin position="507"/>
        <end position="528"/>
    </location>
</feature>
<keyword evidence="4" id="KW-0813">Transport</keyword>
<dbReference type="EMBL" id="JALJOU010000056">
    <property type="protein sequence ID" value="KAK9827669.1"/>
    <property type="molecule type" value="Genomic_DNA"/>
</dbReference>
<feature type="region of interest" description="Disordered" evidence="14">
    <location>
        <begin position="541"/>
        <end position="625"/>
    </location>
</feature>
<proteinExistence type="inferred from homology"/>
<evidence type="ECO:0000256" key="3">
    <source>
        <dbReference type="ARBA" id="ARBA00008557"/>
    </source>
</evidence>
<evidence type="ECO:0000256" key="7">
    <source>
        <dbReference type="ARBA" id="ARBA00022737"/>
    </source>
</evidence>
<keyword evidence="8" id="KW-0509">mRNA transport</keyword>
<keyword evidence="6" id="KW-0507">mRNA processing</keyword>
<accession>A0AAW1R1S4</accession>
<feature type="domain" description="RRM" evidence="15">
    <location>
        <begin position="27"/>
        <end position="108"/>
    </location>
</feature>
<evidence type="ECO:0000256" key="5">
    <source>
        <dbReference type="ARBA" id="ARBA00022490"/>
    </source>
</evidence>
<dbReference type="FunFam" id="3.30.70.330:FF:000520">
    <property type="entry name" value="Polyadenylate-binding protein"/>
    <property type="match status" value="1"/>
</dbReference>
<dbReference type="Gene3D" id="3.30.70.330">
    <property type="match status" value="4"/>
</dbReference>
<dbReference type="CDD" id="cd12379">
    <property type="entry name" value="RRM2_I_PABPs"/>
    <property type="match status" value="1"/>
</dbReference>
<dbReference type="InterPro" id="IPR035979">
    <property type="entry name" value="RBD_domain_sf"/>
</dbReference>
<reference evidence="17 18" key="1">
    <citation type="journal article" date="2024" name="Nat. Commun.">
        <title>Phylogenomics reveals the evolutionary origins of lichenization in chlorophyte algae.</title>
        <authorList>
            <person name="Puginier C."/>
            <person name="Libourel C."/>
            <person name="Otte J."/>
            <person name="Skaloud P."/>
            <person name="Haon M."/>
            <person name="Grisel S."/>
            <person name="Petersen M."/>
            <person name="Berrin J.G."/>
            <person name="Delaux P.M."/>
            <person name="Dal Grande F."/>
            <person name="Keller J."/>
        </authorList>
    </citation>
    <scope>NUCLEOTIDE SEQUENCE [LARGE SCALE GENOMIC DNA]</scope>
    <source>
        <strain evidence="17 18">SAG 245.80</strain>
    </source>
</reference>
<dbReference type="InterPro" id="IPR000504">
    <property type="entry name" value="RRM_dom"/>
</dbReference>
<evidence type="ECO:0000256" key="10">
    <source>
        <dbReference type="ARBA" id="ARBA00022884"/>
    </source>
</evidence>
<comment type="similarity">
    <text evidence="3 13">Belongs to the polyadenylate-binding protein type-1 family.</text>
</comment>
<evidence type="ECO:0000313" key="18">
    <source>
        <dbReference type="Proteomes" id="UP001445335"/>
    </source>
</evidence>
<dbReference type="SMART" id="SM00517">
    <property type="entry name" value="PolyA"/>
    <property type="match status" value="1"/>
</dbReference>
<keyword evidence="5 13" id="KW-0963">Cytoplasm</keyword>
<dbReference type="PANTHER" id="PTHR24012">
    <property type="entry name" value="RNA BINDING PROTEIN"/>
    <property type="match status" value="1"/>
</dbReference>
<gene>
    <name evidence="17" type="ORF">WJX81_005617</name>
</gene>
<keyword evidence="18" id="KW-1185">Reference proteome</keyword>
<dbReference type="CDD" id="cd12381">
    <property type="entry name" value="RRM4_I_PABPs"/>
    <property type="match status" value="1"/>
</dbReference>
<dbReference type="FunFam" id="3.30.70.330:FF:000091">
    <property type="entry name" value="Polyadenylate-binding protein"/>
    <property type="match status" value="1"/>
</dbReference>
<sequence>MAAAVATPPAAPSVDGSAGQPAPTHNSSLYVGDLDREISEAQLYDIFQQIGPVASIRVCRDAVTRRSLGYAYVNYNSSLDPLAAERAIEGLNFQPLGGKPMRIMWSHRDPAFRKSGVGNIFIKNLDKSIDNKALHDTFSAFGNILSCKVAADIKGESKGYGFVHYETAEAAQLAIDKVNGMLLEGKKVFVGPFLKRAERPADKEMHYTNIFVKNLAEAVTEEQLQKLFGEHGTVTSVVVMRDDDGTSKGFGFVNFDDAEGAHKAVEALNGTELEGKELYAGRAQKKGEREAELKAKFDEVRSERIAKYQGMNLYIKNLVDEVGDEQLRAEFAPHGTITSAKVMRDGAGKSKGFGFVCYTSPEEATRAVTEMNGRMLMGKPMYVALAQRREVRRAQLEQQYTTRMPAMAGGPRGPTGPMPGMFPPGPAPFAGPGFYPGPGGGPMGAQRAGPGGGPMGGMYPQMMGPGGRGGFGPGRGLRGAGGFGPSPQGGPMGAYGGPAGGAYGGYGINGRGPRGPRGGRGGRMGGGFERNDMMMGGPLDGYQGPPPGAMYVGGPGAGGPGGPMRGGPAGGRGGMRGPAGRGPGPRGPPPPPPSAPNPMATGGGQALPAPPVQPAPSAVVPGQEGGNLTTAMLAAAPPEQQKQMLGERLFPLVQRLQPELAGKITGMLLEMDNSELLLLLESPEALGAKVDEAIAVLKQHGALPEGVVLPEGVSVA</sequence>
<feature type="domain" description="PABC" evidence="16">
    <location>
        <begin position="625"/>
        <end position="702"/>
    </location>
</feature>
<keyword evidence="10 12" id="KW-0694">RNA-binding</keyword>
<dbReference type="CDD" id="cd12378">
    <property type="entry name" value="RRM1_I_PABPs"/>
    <property type="match status" value="1"/>
</dbReference>
<keyword evidence="7" id="KW-0677">Repeat</keyword>
<evidence type="ECO:0000256" key="8">
    <source>
        <dbReference type="ARBA" id="ARBA00022816"/>
    </source>
</evidence>
<evidence type="ECO:0000256" key="14">
    <source>
        <dbReference type="SAM" id="MobiDB-lite"/>
    </source>
</evidence>
<dbReference type="GO" id="GO:0005634">
    <property type="term" value="C:nucleus"/>
    <property type="evidence" value="ECO:0007669"/>
    <property type="project" value="UniProtKB-SubCell"/>
</dbReference>
<feature type="domain" description="RRM" evidence="15">
    <location>
        <begin position="311"/>
        <end position="388"/>
    </location>
</feature>
<dbReference type="InterPro" id="IPR036053">
    <property type="entry name" value="PABP-dom"/>
</dbReference>
<feature type="domain" description="RRM" evidence="15">
    <location>
        <begin position="118"/>
        <end position="190"/>
    </location>
</feature>
<comment type="subcellular location">
    <subcellularLocation>
        <location evidence="2 13">Cytoplasm</location>
    </subcellularLocation>
    <subcellularLocation>
        <location evidence="1">Nucleus</location>
    </subcellularLocation>
</comment>
<dbReference type="InterPro" id="IPR012677">
    <property type="entry name" value="Nucleotide-bd_a/b_plait_sf"/>
</dbReference>
<evidence type="ECO:0000256" key="9">
    <source>
        <dbReference type="ARBA" id="ARBA00022845"/>
    </source>
</evidence>
<organism evidence="17 18">
    <name type="scientific">Elliptochloris bilobata</name>
    <dbReference type="NCBI Taxonomy" id="381761"/>
    <lineage>
        <taxon>Eukaryota</taxon>
        <taxon>Viridiplantae</taxon>
        <taxon>Chlorophyta</taxon>
        <taxon>core chlorophytes</taxon>
        <taxon>Trebouxiophyceae</taxon>
        <taxon>Trebouxiophyceae incertae sedis</taxon>
        <taxon>Elliptochloris clade</taxon>
        <taxon>Elliptochloris</taxon>
    </lineage>
</organism>
<dbReference type="InterPro" id="IPR045305">
    <property type="entry name" value="RRM2_I_PABPs"/>
</dbReference>
<dbReference type="InterPro" id="IPR034364">
    <property type="entry name" value="PABP_RRM1"/>
</dbReference>
<comment type="function">
    <text evidence="13">Binds the poly(A) tail of mRNA.</text>
</comment>
<dbReference type="InterPro" id="IPR006515">
    <property type="entry name" value="PABP_1234"/>
</dbReference>
<feature type="region of interest" description="Disordered" evidence="14">
    <location>
        <begin position="1"/>
        <end position="26"/>
    </location>
</feature>
<dbReference type="GO" id="GO:0005737">
    <property type="term" value="C:cytoplasm"/>
    <property type="evidence" value="ECO:0007669"/>
    <property type="project" value="UniProtKB-SubCell"/>
</dbReference>
<dbReference type="SUPFAM" id="SSF54928">
    <property type="entry name" value="RNA-binding domain, RBD"/>
    <property type="match status" value="2"/>
</dbReference>
<keyword evidence="9" id="KW-0810">Translation regulation</keyword>
<evidence type="ECO:0000256" key="6">
    <source>
        <dbReference type="ARBA" id="ARBA00022664"/>
    </source>
</evidence>
<dbReference type="GO" id="GO:0003723">
    <property type="term" value="F:RNA binding"/>
    <property type="evidence" value="ECO:0007669"/>
    <property type="project" value="UniProtKB-UniRule"/>
</dbReference>
<dbReference type="FunFam" id="1.10.1900.10:FF:000004">
    <property type="entry name" value="Polyadenylate-binding protein"/>
    <property type="match status" value="1"/>
</dbReference>
<dbReference type="GO" id="GO:0051028">
    <property type="term" value="P:mRNA transport"/>
    <property type="evidence" value="ECO:0007669"/>
    <property type="project" value="UniProtKB-KW"/>
</dbReference>
<evidence type="ECO:0000256" key="1">
    <source>
        <dbReference type="ARBA" id="ARBA00004123"/>
    </source>
</evidence>
<protein>
    <recommendedName>
        <fullName evidence="13">Polyadenylate-binding protein</fullName>
        <shortName evidence="13">PABP</shortName>
    </recommendedName>
</protein>
<dbReference type="CDD" id="cd12380">
    <property type="entry name" value="RRM3_I_PABPs"/>
    <property type="match status" value="1"/>
</dbReference>
<keyword evidence="11" id="KW-0539">Nucleus</keyword>
<feature type="compositionally biased region" description="Gly residues" evidence="14">
    <location>
        <begin position="551"/>
        <end position="584"/>
    </location>
</feature>
<dbReference type="SUPFAM" id="SSF63570">
    <property type="entry name" value="PABC (PABP) domain"/>
    <property type="match status" value="1"/>
</dbReference>
<dbReference type="AlphaFoldDB" id="A0AAW1R1S4"/>
<evidence type="ECO:0000313" key="17">
    <source>
        <dbReference type="EMBL" id="KAK9827669.1"/>
    </source>
</evidence>
<dbReference type="GO" id="GO:0006417">
    <property type="term" value="P:regulation of translation"/>
    <property type="evidence" value="ECO:0007669"/>
    <property type="project" value="UniProtKB-KW"/>
</dbReference>
<comment type="caution">
    <text evidence="17">The sequence shown here is derived from an EMBL/GenBank/DDBJ whole genome shotgun (WGS) entry which is preliminary data.</text>
</comment>
<dbReference type="Gene3D" id="1.10.1900.10">
    <property type="entry name" value="c-terminal domain of poly(a) binding protein"/>
    <property type="match status" value="1"/>
</dbReference>
<dbReference type="Pfam" id="PF00076">
    <property type="entry name" value="RRM_1"/>
    <property type="match status" value="4"/>
</dbReference>
<feature type="domain" description="RRM" evidence="15">
    <location>
        <begin position="208"/>
        <end position="285"/>
    </location>
</feature>
<dbReference type="PROSITE" id="PS51309">
    <property type="entry name" value="PABC"/>
    <property type="match status" value="1"/>
</dbReference>
<dbReference type="FunFam" id="3.30.70.330:FF:000648">
    <property type="entry name" value="Polyadenylate-binding protein"/>
    <property type="match status" value="1"/>
</dbReference>
<dbReference type="Proteomes" id="UP001445335">
    <property type="component" value="Unassembled WGS sequence"/>
</dbReference>
<evidence type="ECO:0000259" key="15">
    <source>
        <dbReference type="PROSITE" id="PS50102"/>
    </source>
</evidence>
<dbReference type="SMART" id="SM00360">
    <property type="entry name" value="RRM"/>
    <property type="match status" value="4"/>
</dbReference>
<dbReference type="InterPro" id="IPR002004">
    <property type="entry name" value="PABP_HYD_C"/>
</dbReference>
<evidence type="ECO:0000256" key="11">
    <source>
        <dbReference type="ARBA" id="ARBA00023242"/>
    </source>
</evidence>
<evidence type="ECO:0000256" key="12">
    <source>
        <dbReference type="PROSITE-ProRule" id="PRU00176"/>
    </source>
</evidence>
<evidence type="ECO:0000259" key="16">
    <source>
        <dbReference type="PROSITE" id="PS51309"/>
    </source>
</evidence>
<dbReference type="NCBIfam" id="TIGR01628">
    <property type="entry name" value="PABP-1234"/>
    <property type="match status" value="1"/>
</dbReference>
<evidence type="ECO:0000256" key="4">
    <source>
        <dbReference type="ARBA" id="ARBA00022448"/>
    </source>
</evidence>